<dbReference type="EMBL" id="ACGR01000038">
    <property type="protein sequence ID" value="EEJ59510.1"/>
    <property type="molecule type" value="Genomic_DNA"/>
</dbReference>
<reference evidence="1 2" key="1">
    <citation type="submission" date="2009-01" db="EMBL/GenBank/DDBJ databases">
        <authorList>
            <person name="Qin X."/>
            <person name="Bachman B."/>
            <person name="Battles P."/>
            <person name="Bell A."/>
            <person name="Bess C."/>
            <person name="Bickham C."/>
            <person name="Chaboub L."/>
            <person name="Chen D."/>
            <person name="Coyle M."/>
            <person name="Deiros D.R."/>
            <person name="Dinh H."/>
            <person name="Forbes L."/>
            <person name="Fowler G."/>
            <person name="Francisco L."/>
            <person name="Fu Q."/>
            <person name="Gubbala S."/>
            <person name="Hale W."/>
            <person name="Han Y."/>
            <person name="Hemphill L."/>
            <person name="Highlander S.K."/>
            <person name="Hirani K."/>
            <person name="Hogues M."/>
            <person name="Jackson L."/>
            <person name="Jakkamsetti A."/>
            <person name="Javaid M."/>
            <person name="Jiang H."/>
            <person name="Korchina V."/>
            <person name="Kovar C."/>
            <person name="Lara F."/>
            <person name="Lee S."/>
            <person name="Mata R."/>
            <person name="Mathew T."/>
            <person name="Moen C."/>
            <person name="Morales K."/>
            <person name="Munidasa M."/>
            <person name="Nazareth L."/>
            <person name="Ngo R."/>
            <person name="Nguyen L."/>
            <person name="Okwuonu G."/>
            <person name="Ongeri F."/>
            <person name="Patil S."/>
            <person name="Petrosino J."/>
            <person name="Pham C."/>
            <person name="Pham P."/>
            <person name="Pu L.-L."/>
            <person name="Puazo M."/>
            <person name="Raj R."/>
            <person name="Reid J."/>
            <person name="Rouhana J."/>
            <person name="Saada N."/>
            <person name="Shang Y."/>
            <person name="Simmons D."/>
            <person name="Thornton R."/>
            <person name="Warren J."/>
            <person name="Weissenberger G."/>
            <person name="Zhang J."/>
            <person name="Zhang L."/>
            <person name="Zhou C."/>
            <person name="Zhu D."/>
            <person name="Muzny D."/>
            <person name="Worley K."/>
            <person name="Gibbs R."/>
        </authorList>
    </citation>
    <scope>NUCLEOTIDE SEQUENCE [LARGE SCALE GENOMIC DNA]</scope>
    <source>
        <strain evidence="1 2">ATCC 33200</strain>
    </source>
</reference>
<dbReference type="HOGENOM" id="CLU_3081136_0_0_9"/>
<dbReference type="AlphaFoldDB" id="C2E6E3"/>
<organism evidence="1 2">
    <name type="scientific">Lactobacillus johnsonii ATCC 33200</name>
    <dbReference type="NCBI Taxonomy" id="525330"/>
    <lineage>
        <taxon>Bacteria</taxon>
        <taxon>Bacillati</taxon>
        <taxon>Bacillota</taxon>
        <taxon>Bacilli</taxon>
        <taxon>Lactobacillales</taxon>
        <taxon>Lactobacillaceae</taxon>
        <taxon>Lactobacillus</taxon>
    </lineage>
</organism>
<sequence length="52" mass="6354">MMYPAEIAQKFIQQSNEIDVLNKEYDSDKFSINIAQRLYITRKKFRKFRSYS</sequence>
<proteinExistence type="predicted"/>
<dbReference type="Proteomes" id="UP000003491">
    <property type="component" value="Unassembled WGS sequence"/>
</dbReference>
<accession>C2E6E3</accession>
<protein>
    <submittedName>
        <fullName evidence="1">Uncharacterized protein</fullName>
    </submittedName>
</protein>
<name>C2E6E3_LACJH</name>
<evidence type="ECO:0000313" key="1">
    <source>
        <dbReference type="EMBL" id="EEJ59510.1"/>
    </source>
</evidence>
<evidence type="ECO:0000313" key="2">
    <source>
        <dbReference type="Proteomes" id="UP000003491"/>
    </source>
</evidence>
<comment type="caution">
    <text evidence="1">The sequence shown here is derived from an EMBL/GenBank/DDBJ whole genome shotgun (WGS) entry which is preliminary data.</text>
</comment>
<gene>
    <name evidence="1" type="ORF">HMPREF0528_1317</name>
</gene>